<dbReference type="GO" id="GO:0009116">
    <property type="term" value="P:nucleoside metabolic process"/>
    <property type="evidence" value="ECO:0007669"/>
    <property type="project" value="InterPro"/>
</dbReference>
<dbReference type="OrthoDB" id="261107at2"/>
<keyword evidence="4" id="KW-0378">Hydrolase</keyword>
<dbReference type="PANTHER" id="PTHR46832:SF1">
    <property type="entry name" value="5'-METHYLTHIOADENOSINE_S-ADENOSYLHOMOCYSTEINE NUCLEOSIDASE"/>
    <property type="match status" value="1"/>
</dbReference>
<gene>
    <name evidence="4" type="primary">mtnN</name>
    <name evidence="4" type="ORF">Pla8534_13120</name>
</gene>
<dbReference type="Pfam" id="PF01048">
    <property type="entry name" value="PNP_UDP_1"/>
    <property type="match status" value="1"/>
</dbReference>
<dbReference type="AlphaFoldDB" id="A0A518DNW4"/>
<dbReference type="RefSeq" id="WP_145050415.1">
    <property type="nucleotide sequence ID" value="NZ_CP036433.1"/>
</dbReference>
<name>A0A518DNW4_9BACT</name>
<dbReference type="EMBL" id="CP036433">
    <property type="protein sequence ID" value="QDU93532.1"/>
    <property type="molecule type" value="Genomic_DNA"/>
</dbReference>
<dbReference type="GO" id="GO:0008930">
    <property type="term" value="F:methylthioadenosine nucleosidase activity"/>
    <property type="evidence" value="ECO:0007669"/>
    <property type="project" value="TreeGrafter"/>
</dbReference>
<proteinExistence type="predicted"/>
<dbReference type="SUPFAM" id="SSF53167">
    <property type="entry name" value="Purine and uridine phosphorylases"/>
    <property type="match status" value="1"/>
</dbReference>
<evidence type="ECO:0000256" key="2">
    <source>
        <dbReference type="SAM" id="MobiDB-lite"/>
    </source>
</evidence>
<accession>A0A518DNW4</accession>
<dbReference type="Proteomes" id="UP000317648">
    <property type="component" value="Chromosome"/>
</dbReference>
<dbReference type="InterPro" id="IPR035994">
    <property type="entry name" value="Nucleoside_phosphorylase_sf"/>
</dbReference>
<evidence type="ECO:0000256" key="1">
    <source>
        <dbReference type="SAM" id="Coils"/>
    </source>
</evidence>
<evidence type="ECO:0000313" key="5">
    <source>
        <dbReference type="Proteomes" id="UP000317648"/>
    </source>
</evidence>
<dbReference type="CDD" id="cd17877">
    <property type="entry name" value="NP_MTAN-like"/>
    <property type="match status" value="1"/>
</dbReference>
<keyword evidence="5" id="KW-1185">Reference proteome</keyword>
<dbReference type="PANTHER" id="PTHR46832">
    <property type="entry name" value="5'-METHYLTHIOADENOSINE/S-ADENOSYLHOMOCYSTEINE NUCLEOSIDASE"/>
    <property type="match status" value="1"/>
</dbReference>
<evidence type="ECO:0000259" key="3">
    <source>
        <dbReference type="Pfam" id="PF01048"/>
    </source>
</evidence>
<dbReference type="GO" id="GO:0008782">
    <property type="term" value="F:adenosylhomocysteine nucleosidase activity"/>
    <property type="evidence" value="ECO:0007669"/>
    <property type="project" value="UniProtKB-EC"/>
</dbReference>
<feature type="coiled-coil region" evidence="1">
    <location>
        <begin position="7"/>
        <end position="41"/>
    </location>
</feature>
<protein>
    <submittedName>
        <fullName evidence="4">5'-methylthioadenosine/S-adenosylhomocysteine nucleosidase</fullName>
        <ecNumber evidence="4">3.2.2.9</ecNumber>
    </submittedName>
</protein>
<feature type="region of interest" description="Disordered" evidence="2">
    <location>
        <begin position="290"/>
        <end position="316"/>
    </location>
</feature>
<keyword evidence="4" id="KW-0326">Glycosidase</keyword>
<reference evidence="4 5" key="1">
    <citation type="submission" date="2019-02" db="EMBL/GenBank/DDBJ databases">
        <title>Deep-cultivation of Planctomycetes and their phenomic and genomic characterization uncovers novel biology.</title>
        <authorList>
            <person name="Wiegand S."/>
            <person name="Jogler M."/>
            <person name="Boedeker C."/>
            <person name="Pinto D."/>
            <person name="Vollmers J."/>
            <person name="Rivas-Marin E."/>
            <person name="Kohn T."/>
            <person name="Peeters S.H."/>
            <person name="Heuer A."/>
            <person name="Rast P."/>
            <person name="Oberbeckmann S."/>
            <person name="Bunk B."/>
            <person name="Jeske O."/>
            <person name="Meyerdierks A."/>
            <person name="Storesund J.E."/>
            <person name="Kallscheuer N."/>
            <person name="Luecker S."/>
            <person name="Lage O.M."/>
            <person name="Pohl T."/>
            <person name="Merkel B.J."/>
            <person name="Hornburger P."/>
            <person name="Mueller R.-W."/>
            <person name="Bruemmer F."/>
            <person name="Labrenz M."/>
            <person name="Spormann A.M."/>
            <person name="Op den Camp H."/>
            <person name="Overmann J."/>
            <person name="Amann R."/>
            <person name="Jetten M.S.M."/>
            <person name="Mascher T."/>
            <person name="Medema M.H."/>
            <person name="Devos D.P."/>
            <person name="Kaster A.-K."/>
            <person name="Ovreas L."/>
            <person name="Rohde M."/>
            <person name="Galperin M.Y."/>
            <person name="Jogler C."/>
        </authorList>
    </citation>
    <scope>NUCLEOTIDE SEQUENCE [LARGE SCALE GENOMIC DNA]</scope>
    <source>
        <strain evidence="4 5">Pla85_3_4</strain>
    </source>
</reference>
<organism evidence="4 5">
    <name type="scientific">Lignipirellula cremea</name>
    <dbReference type="NCBI Taxonomy" id="2528010"/>
    <lineage>
        <taxon>Bacteria</taxon>
        <taxon>Pseudomonadati</taxon>
        <taxon>Planctomycetota</taxon>
        <taxon>Planctomycetia</taxon>
        <taxon>Pirellulales</taxon>
        <taxon>Pirellulaceae</taxon>
        <taxon>Lignipirellula</taxon>
    </lineage>
</organism>
<evidence type="ECO:0000313" key="4">
    <source>
        <dbReference type="EMBL" id="QDU93532.1"/>
    </source>
</evidence>
<feature type="compositionally biased region" description="Low complexity" evidence="2">
    <location>
        <begin position="293"/>
        <end position="310"/>
    </location>
</feature>
<dbReference type="GO" id="GO:0019284">
    <property type="term" value="P:L-methionine salvage from S-adenosylmethionine"/>
    <property type="evidence" value="ECO:0007669"/>
    <property type="project" value="TreeGrafter"/>
</dbReference>
<feature type="domain" description="Nucleoside phosphorylase" evidence="3">
    <location>
        <begin position="56"/>
        <end position="229"/>
    </location>
</feature>
<sequence length="316" mass="33570">MWFRGLVNQVLQEAAEKRVEAQAAEEQRKELRLAAAAGKLEESQQLPPCDVLMVFALGLEATDVVRRMTEVVVTRLPGMVERIGLIGGRRVALVESGVGVEAAGKATTAAIAIHRPAWVLSAGFAGGLNEALHRGHIVMADAVADLHDQHLAIPLQMDAAAAKAVKGLHVGRLLTVDHIIRETDEKQRLGVEHQALACDMETMAVALACIQTRTRFLSVRVITDAVDDALPIEVEKLLAQKSLAGKLGAGLGALMQRPSSVKDMWNLQEQASTAAGRLARFLDGVLPQLLSKPTAPSTDSPPASSAETSPPADPAP</sequence>
<dbReference type="KEGG" id="lcre:Pla8534_13120"/>
<dbReference type="EC" id="3.2.2.9" evidence="4"/>
<dbReference type="Gene3D" id="3.40.50.1580">
    <property type="entry name" value="Nucleoside phosphorylase domain"/>
    <property type="match status" value="1"/>
</dbReference>
<keyword evidence="1" id="KW-0175">Coiled coil</keyword>
<dbReference type="InterPro" id="IPR000845">
    <property type="entry name" value="Nucleoside_phosphorylase_d"/>
</dbReference>
<dbReference type="GO" id="GO:0005829">
    <property type="term" value="C:cytosol"/>
    <property type="evidence" value="ECO:0007669"/>
    <property type="project" value="TreeGrafter"/>
</dbReference>